<comment type="function">
    <text evidence="1">Part of a potassium transport system.</text>
</comment>
<evidence type="ECO:0000313" key="9">
    <source>
        <dbReference type="EMBL" id="HGT83499.1"/>
    </source>
</evidence>
<dbReference type="GO" id="GO:0005886">
    <property type="term" value="C:plasma membrane"/>
    <property type="evidence" value="ECO:0007669"/>
    <property type="project" value="InterPro"/>
</dbReference>
<dbReference type="InterPro" id="IPR036721">
    <property type="entry name" value="RCK_C_sf"/>
</dbReference>
<reference evidence="9" key="1">
    <citation type="journal article" date="2020" name="mSystems">
        <title>Genome- and Community-Level Interaction Insights into Carbon Utilization and Element Cycling Functions of Hydrothermarchaeota in Hydrothermal Sediment.</title>
        <authorList>
            <person name="Zhou Z."/>
            <person name="Liu Y."/>
            <person name="Xu W."/>
            <person name="Pan J."/>
            <person name="Luo Z.H."/>
            <person name="Li M."/>
        </authorList>
    </citation>
    <scope>NUCLEOTIDE SEQUENCE [LARGE SCALE GENOMIC DNA]</scope>
    <source>
        <strain evidence="9">SpSt-587</strain>
    </source>
</reference>
<dbReference type="PROSITE" id="PS51201">
    <property type="entry name" value="RCK_N"/>
    <property type="match status" value="2"/>
</dbReference>
<gene>
    <name evidence="9" type="primary">trkA</name>
    <name evidence="9" type="ORF">ENT52_07235</name>
</gene>
<dbReference type="InterPro" id="IPR006037">
    <property type="entry name" value="RCK_C"/>
</dbReference>
<feature type="domain" description="RCK N-terminal" evidence="7">
    <location>
        <begin position="220"/>
        <end position="337"/>
    </location>
</feature>
<keyword evidence="2" id="KW-0813">Transport</keyword>
<evidence type="ECO:0000256" key="1">
    <source>
        <dbReference type="ARBA" id="ARBA00003660"/>
    </source>
</evidence>
<dbReference type="SUPFAM" id="SSF51735">
    <property type="entry name" value="NAD(P)-binding Rossmann-fold domains"/>
    <property type="match status" value="2"/>
</dbReference>
<evidence type="ECO:0000256" key="6">
    <source>
        <dbReference type="ARBA" id="ARBA00023065"/>
    </source>
</evidence>
<dbReference type="Pfam" id="PF02254">
    <property type="entry name" value="TrkA_N"/>
    <property type="match status" value="2"/>
</dbReference>
<evidence type="ECO:0000256" key="5">
    <source>
        <dbReference type="ARBA" id="ARBA00023027"/>
    </source>
</evidence>
<dbReference type="PROSITE" id="PS51202">
    <property type="entry name" value="RCK_C"/>
    <property type="match status" value="2"/>
</dbReference>
<dbReference type="PANTHER" id="PTHR43833:SF5">
    <property type="entry name" value="TRK SYSTEM POTASSIUM UPTAKE PROTEIN TRKA"/>
    <property type="match status" value="1"/>
</dbReference>
<protein>
    <submittedName>
        <fullName evidence="9">Trk system potassium transporter TrkA</fullName>
    </submittedName>
</protein>
<name>A0A7J3M3Z4_ARCFL</name>
<dbReference type="Pfam" id="PF02080">
    <property type="entry name" value="TrkA_C"/>
    <property type="match status" value="2"/>
</dbReference>
<dbReference type="InterPro" id="IPR036291">
    <property type="entry name" value="NAD(P)-bd_dom_sf"/>
</dbReference>
<feature type="domain" description="RCK C-terminal" evidence="8">
    <location>
        <begin position="356"/>
        <end position="436"/>
    </location>
</feature>
<accession>A0A7J3M3Z4</accession>
<keyword evidence="3" id="KW-0633">Potassium transport</keyword>
<dbReference type="GO" id="GO:0015079">
    <property type="term" value="F:potassium ion transmembrane transporter activity"/>
    <property type="evidence" value="ECO:0007669"/>
    <property type="project" value="InterPro"/>
</dbReference>
<dbReference type="InterPro" id="IPR003148">
    <property type="entry name" value="RCK_N"/>
</dbReference>
<keyword evidence="6" id="KW-0406">Ion transport</keyword>
<evidence type="ECO:0000259" key="7">
    <source>
        <dbReference type="PROSITE" id="PS51201"/>
    </source>
</evidence>
<sequence length="436" mass="48100">MQIVIAGAGEVGYELAESLCEKNDVYVIDKDKDKLERFSELDVITIRGNAGNLKVLKEAGVEKADYFLAVTGNDEVNLISALTAKRLGAKKTLVRIENPEYTESPVVKFHPLGFDVVVCPSLALAQEAVRVAGLLPVLGVVTLGEEMELLEIQVAEESPLVGHSLNEIKLPPETLVVSIFRNGEILSPGIEKIEPGDRIEILGKSSEIRRLREVFGVPSVKRVTVFGTGYIGSYIVEILSKTRVNVKVIGASKKACEELNEKFKDIKVIHADYLNVKMLVEEEVGKSDAILAMTDSDEKNLMISLLCKKFGAKKAIAKVENRDYVEVFERVGVDKVLNPRSITVVEVLKQLMMEKIEVKTLAEVRGSLIVEVVVKSDKVVGKRISELNLPKNSIVIAVVRESRGLLPYADMQLMDNDRVILSSSWEDLDKIGEIFG</sequence>
<dbReference type="PANTHER" id="PTHR43833">
    <property type="entry name" value="POTASSIUM CHANNEL PROTEIN 2-RELATED-RELATED"/>
    <property type="match status" value="1"/>
</dbReference>
<proteinExistence type="predicted"/>
<dbReference type="NCBIfam" id="NF007039">
    <property type="entry name" value="PRK09496.3-2"/>
    <property type="match status" value="1"/>
</dbReference>
<evidence type="ECO:0000256" key="4">
    <source>
        <dbReference type="ARBA" id="ARBA00022958"/>
    </source>
</evidence>
<dbReference type="SUPFAM" id="SSF116726">
    <property type="entry name" value="TrkA C-terminal domain-like"/>
    <property type="match status" value="2"/>
</dbReference>
<dbReference type="AlphaFoldDB" id="A0A7J3M3Z4"/>
<evidence type="ECO:0000256" key="2">
    <source>
        <dbReference type="ARBA" id="ARBA00022448"/>
    </source>
</evidence>
<dbReference type="InterPro" id="IPR050721">
    <property type="entry name" value="Trk_Ktr_HKT_K-transport"/>
</dbReference>
<keyword evidence="4" id="KW-0630">Potassium</keyword>
<evidence type="ECO:0000256" key="3">
    <source>
        <dbReference type="ARBA" id="ARBA00022538"/>
    </source>
</evidence>
<feature type="domain" description="RCK N-terminal" evidence="7">
    <location>
        <begin position="1"/>
        <end position="118"/>
    </location>
</feature>
<dbReference type="InterPro" id="IPR006036">
    <property type="entry name" value="K_uptake_TrkA"/>
</dbReference>
<organism evidence="9">
    <name type="scientific">Archaeoglobus fulgidus</name>
    <dbReference type="NCBI Taxonomy" id="2234"/>
    <lineage>
        <taxon>Archaea</taxon>
        <taxon>Methanobacteriati</taxon>
        <taxon>Methanobacteriota</taxon>
        <taxon>Archaeoglobi</taxon>
        <taxon>Archaeoglobales</taxon>
        <taxon>Archaeoglobaceae</taxon>
        <taxon>Archaeoglobus</taxon>
    </lineage>
</organism>
<dbReference type="Gene3D" id="3.40.50.720">
    <property type="entry name" value="NAD(P)-binding Rossmann-like Domain"/>
    <property type="match status" value="2"/>
</dbReference>
<feature type="domain" description="RCK C-terminal" evidence="8">
    <location>
        <begin position="138"/>
        <end position="217"/>
    </location>
</feature>
<keyword evidence="5" id="KW-0520">NAD</keyword>
<comment type="caution">
    <text evidence="9">The sequence shown here is derived from an EMBL/GenBank/DDBJ whole genome shotgun (WGS) entry which is preliminary data.</text>
</comment>
<evidence type="ECO:0000259" key="8">
    <source>
        <dbReference type="PROSITE" id="PS51202"/>
    </source>
</evidence>
<dbReference type="Gene3D" id="3.30.70.1450">
    <property type="entry name" value="Regulator of K+ conductance, C-terminal domain"/>
    <property type="match status" value="2"/>
</dbReference>
<dbReference type="EMBL" id="DSYZ01000135">
    <property type="protein sequence ID" value="HGT83499.1"/>
    <property type="molecule type" value="Genomic_DNA"/>
</dbReference>
<dbReference type="PRINTS" id="PR00335">
    <property type="entry name" value="KUPTAKETRKA"/>
</dbReference>